<dbReference type="GeneID" id="76998066"/>
<dbReference type="AlphaFoldDB" id="A0AAP9DVW5"/>
<proteinExistence type="predicted"/>
<evidence type="ECO:0008006" key="6">
    <source>
        <dbReference type="Google" id="ProtNLM"/>
    </source>
</evidence>
<dbReference type="Proteomes" id="UP000315377">
    <property type="component" value="Chromosome"/>
</dbReference>
<feature type="chain" id="PRO_5042887731" description="PepSY domain-containing protein" evidence="1">
    <location>
        <begin position="24"/>
        <end position="353"/>
    </location>
</feature>
<evidence type="ECO:0000313" key="3">
    <source>
        <dbReference type="EMBL" id="QDM45343.1"/>
    </source>
</evidence>
<feature type="signal peptide" evidence="1">
    <location>
        <begin position="1"/>
        <end position="23"/>
    </location>
</feature>
<evidence type="ECO:0000256" key="1">
    <source>
        <dbReference type="SAM" id="SignalP"/>
    </source>
</evidence>
<keyword evidence="1" id="KW-0732">Signal</keyword>
<evidence type="ECO:0000313" key="5">
    <source>
        <dbReference type="Proteomes" id="UP001209276"/>
    </source>
</evidence>
<dbReference type="EMBL" id="JAMDMM010000024">
    <property type="protein sequence ID" value="MCY9608258.1"/>
    <property type="molecule type" value="Genomic_DNA"/>
</dbReference>
<sequence length="353" mass="38594">MKMNKLLAVTLACSLFAATPVIAAQAAMNNEGPQTVQFADMDRQLADAAEQAIAQYGNGKAFQLEEALKGEYFVDEKTKRGIWYISAKDRSAVVSLDAVSGEVLSVSLTYDMDELSGEYEAKLKSAQAAVKELNGKGELSFVRAHFFKDNNKGHESETLSFQTEDGQFVAIDMKTGKPNSYILKSKAADVDRSIVAAAEQAVKSMGVAKVQPFTEIEHRQVDGEAAGEVWVLKRTVDVNGDKSNKKSFMTDGQGRAFVVKESVIIEAKTGKPVSVTIPSNEAGKKTKTLTKEDSIKLVKPIAQKLFDADLSSYTLKIDKDWGDYKFSSKGKETIVAKINQAGELVRIERKVKK</sequence>
<organism evidence="3 4">
    <name type="scientific">Paenibacillus thiaminolyticus</name>
    <name type="common">Bacillus thiaminolyticus</name>
    <dbReference type="NCBI Taxonomy" id="49283"/>
    <lineage>
        <taxon>Bacteria</taxon>
        <taxon>Bacillati</taxon>
        <taxon>Bacillota</taxon>
        <taxon>Bacilli</taxon>
        <taxon>Bacillales</taxon>
        <taxon>Paenibacillaceae</taxon>
        <taxon>Paenibacillus</taxon>
    </lineage>
</organism>
<reference evidence="2 5" key="2">
    <citation type="submission" date="2022-05" db="EMBL/GenBank/DDBJ databases">
        <title>Genome Sequencing of Bee-Associated Microbes.</title>
        <authorList>
            <person name="Dunlap C."/>
        </authorList>
    </citation>
    <scope>NUCLEOTIDE SEQUENCE [LARGE SCALE GENOMIC DNA]</scope>
    <source>
        <strain evidence="2 5">NRRL B-14613</strain>
    </source>
</reference>
<name>A0AAP9DVW5_PANTH</name>
<reference evidence="3 4" key="1">
    <citation type="submission" date="2019-07" db="EMBL/GenBank/DDBJ databases">
        <title>Paenibacillus thiaminolyticus NRRL B-4156.</title>
        <authorList>
            <person name="Hehnly C."/>
            <person name="Zhang L."/>
        </authorList>
    </citation>
    <scope>NUCLEOTIDE SEQUENCE [LARGE SCALE GENOMIC DNA]</scope>
    <source>
        <strain evidence="3 4">NRRL B-4156</strain>
    </source>
</reference>
<protein>
    <recommendedName>
        <fullName evidence="6">PepSY domain-containing protein</fullName>
    </recommendedName>
</protein>
<dbReference type="Proteomes" id="UP001209276">
    <property type="component" value="Unassembled WGS sequence"/>
</dbReference>
<gene>
    <name evidence="3" type="ORF">FLT43_19070</name>
    <name evidence="2" type="ORF">M5W83_14010</name>
</gene>
<evidence type="ECO:0000313" key="2">
    <source>
        <dbReference type="EMBL" id="MCY9608258.1"/>
    </source>
</evidence>
<dbReference type="EMBL" id="CP041405">
    <property type="protein sequence ID" value="QDM45343.1"/>
    <property type="molecule type" value="Genomic_DNA"/>
</dbReference>
<keyword evidence="5" id="KW-1185">Reference proteome</keyword>
<dbReference type="RefSeq" id="WP_087444085.1">
    <property type="nucleotide sequence ID" value="NZ_CABMNB010000039.1"/>
</dbReference>
<accession>A0AAP9DVW5</accession>
<evidence type="ECO:0000313" key="4">
    <source>
        <dbReference type="Proteomes" id="UP000315377"/>
    </source>
</evidence>